<dbReference type="CDD" id="cd12148">
    <property type="entry name" value="fungal_TF_MHR"/>
    <property type="match status" value="1"/>
</dbReference>
<accession>S3BXE5</accession>
<protein>
    <submittedName>
        <fullName evidence="4">Fungal specific transcription factor domain-containing protein</fullName>
    </submittedName>
</protein>
<dbReference type="HOGENOM" id="CLU_009827_1_0_1"/>
<name>S3BXE5_OPHP1</name>
<evidence type="ECO:0000313" key="4">
    <source>
        <dbReference type="EMBL" id="EPE04136.1"/>
    </source>
</evidence>
<dbReference type="InterPro" id="IPR007219">
    <property type="entry name" value="XnlR_reg_dom"/>
</dbReference>
<dbReference type="GO" id="GO:0008270">
    <property type="term" value="F:zinc ion binding"/>
    <property type="evidence" value="ECO:0007669"/>
    <property type="project" value="InterPro"/>
</dbReference>
<evidence type="ECO:0000259" key="3">
    <source>
        <dbReference type="Pfam" id="PF04082"/>
    </source>
</evidence>
<dbReference type="InterPro" id="IPR050797">
    <property type="entry name" value="Carb_Metab_Trans_Reg"/>
</dbReference>
<dbReference type="eggNOG" id="ENOG502QW96">
    <property type="taxonomic scope" value="Eukaryota"/>
</dbReference>
<evidence type="ECO:0000313" key="5">
    <source>
        <dbReference type="Proteomes" id="UP000016923"/>
    </source>
</evidence>
<feature type="region of interest" description="Disordered" evidence="2">
    <location>
        <begin position="1"/>
        <end position="45"/>
    </location>
</feature>
<dbReference type="EMBL" id="KE148162">
    <property type="protein sequence ID" value="EPE04136.1"/>
    <property type="molecule type" value="Genomic_DNA"/>
</dbReference>
<dbReference type="AlphaFoldDB" id="S3BXE5"/>
<keyword evidence="5" id="KW-1185">Reference proteome</keyword>
<dbReference type="Pfam" id="PF04082">
    <property type="entry name" value="Fungal_trans"/>
    <property type="match status" value="1"/>
</dbReference>
<feature type="domain" description="Xylanolytic transcriptional activator regulatory" evidence="3">
    <location>
        <begin position="147"/>
        <end position="293"/>
    </location>
</feature>
<dbReference type="GO" id="GO:0003677">
    <property type="term" value="F:DNA binding"/>
    <property type="evidence" value="ECO:0007669"/>
    <property type="project" value="InterPro"/>
</dbReference>
<dbReference type="OrthoDB" id="3034343at2759"/>
<sequence>MKTKQTQDSSALPDTTTAQSTPANSVGSYTTPAGGRPSPHGFEYGTAQPQLAENILSVQGTSPHFTSRIVTDVLAVGTRIQAEEDEDNAHIVGPVETNDARVLADYLSAEPMTSWRSARSRANAQQPVMFTCIKKRPIGVPAAQTTRYFTKVNTCLPLLDKPSFLQLYEEDRLKISPALLSGLYANSLIYWGSSTKLATVKCPDARFIWNRANESLYSELHISPGISTIIAILLNVGGRPTTSIMGNSTQLGSAVSLAYSLGLNRDPCDWDIPAHEKSMRIRIWWALVIHDKWQQQYDVPRPSFKVAAGSTPRGNNVVYSIYVALVSLTDLLDTYLGHVYDLKASTASVASADAIIRRFVNVIGEWESTLDEDLRRIVLRGNNLHHAGAANLRLAYLTIKLLHHRIELDLLKTTATGYVAVQKAAEDIVFLVQELTPEQLGDFWLPTSAFALTSAATSLLRCALDADVPSTAISQSTSVVLANQLLETLRAHRDDYGWDVADICIAQYGSLVQKLSVSDAVAPLDLDRMQDFTMPDVPDVDQMFPSMWDVFTNYGI</sequence>
<dbReference type="PANTHER" id="PTHR31668:SF10">
    <property type="entry name" value="ZN(II)2CYS6 TRANSCRIPTION FACTOR (EUROFUNG)"/>
    <property type="match status" value="1"/>
</dbReference>
<evidence type="ECO:0000256" key="1">
    <source>
        <dbReference type="ARBA" id="ARBA00023242"/>
    </source>
</evidence>
<reference evidence="4 5" key="1">
    <citation type="journal article" date="2013" name="BMC Genomics">
        <title>The genome and transcriptome of the pine saprophyte Ophiostoma piceae, and a comparison with the bark beetle-associated pine pathogen Grosmannia clavigera.</title>
        <authorList>
            <person name="Haridas S."/>
            <person name="Wang Y."/>
            <person name="Lim L."/>
            <person name="Massoumi Alamouti S."/>
            <person name="Jackman S."/>
            <person name="Docking R."/>
            <person name="Robertson G."/>
            <person name="Birol I."/>
            <person name="Bohlmann J."/>
            <person name="Breuil C."/>
        </authorList>
    </citation>
    <scope>NUCLEOTIDE SEQUENCE [LARGE SCALE GENOMIC DNA]</scope>
    <source>
        <strain evidence="4 5">UAMH 11346</strain>
    </source>
</reference>
<gene>
    <name evidence="4" type="ORF">F503_04651</name>
</gene>
<dbReference type="VEuPathDB" id="FungiDB:F503_04651"/>
<dbReference type="GO" id="GO:0006351">
    <property type="term" value="P:DNA-templated transcription"/>
    <property type="evidence" value="ECO:0007669"/>
    <property type="project" value="InterPro"/>
</dbReference>
<dbReference type="GO" id="GO:0001080">
    <property type="term" value="P:nitrogen catabolite activation of transcription from RNA polymerase II promoter"/>
    <property type="evidence" value="ECO:0007669"/>
    <property type="project" value="TreeGrafter"/>
</dbReference>
<dbReference type="STRING" id="1262450.S3BXE5"/>
<dbReference type="GO" id="GO:0005634">
    <property type="term" value="C:nucleus"/>
    <property type="evidence" value="ECO:0007669"/>
    <property type="project" value="TreeGrafter"/>
</dbReference>
<organism evidence="4 5">
    <name type="scientific">Ophiostoma piceae (strain UAMH 11346)</name>
    <name type="common">Sap stain fungus</name>
    <dbReference type="NCBI Taxonomy" id="1262450"/>
    <lineage>
        <taxon>Eukaryota</taxon>
        <taxon>Fungi</taxon>
        <taxon>Dikarya</taxon>
        <taxon>Ascomycota</taxon>
        <taxon>Pezizomycotina</taxon>
        <taxon>Sordariomycetes</taxon>
        <taxon>Sordariomycetidae</taxon>
        <taxon>Ophiostomatales</taxon>
        <taxon>Ophiostomataceae</taxon>
        <taxon>Ophiostoma</taxon>
    </lineage>
</organism>
<dbReference type="PANTHER" id="PTHR31668">
    <property type="entry name" value="GLUCOSE TRANSPORT TRANSCRIPTION REGULATOR RGT1-RELATED-RELATED"/>
    <property type="match status" value="1"/>
</dbReference>
<dbReference type="OMA" id="RMKIWWS"/>
<dbReference type="Proteomes" id="UP000016923">
    <property type="component" value="Unassembled WGS sequence"/>
</dbReference>
<keyword evidence="1" id="KW-0539">Nucleus</keyword>
<evidence type="ECO:0000256" key="2">
    <source>
        <dbReference type="SAM" id="MobiDB-lite"/>
    </source>
</evidence>
<feature type="compositionally biased region" description="Polar residues" evidence="2">
    <location>
        <begin position="1"/>
        <end position="31"/>
    </location>
</feature>
<proteinExistence type="predicted"/>